<feature type="compositionally biased region" description="Low complexity" evidence="1">
    <location>
        <begin position="123"/>
        <end position="137"/>
    </location>
</feature>
<feature type="compositionally biased region" description="Basic and acidic residues" evidence="1">
    <location>
        <begin position="11"/>
        <end position="40"/>
    </location>
</feature>
<feature type="compositionally biased region" description="Polar residues" evidence="1">
    <location>
        <begin position="65"/>
        <end position="77"/>
    </location>
</feature>
<evidence type="ECO:0000256" key="1">
    <source>
        <dbReference type="SAM" id="MobiDB-lite"/>
    </source>
</evidence>
<gene>
    <name evidence="3" type="ORF">HAND00432_LOCUS10646</name>
    <name evidence="2" type="ORF">HAND1043_LOCUS6748</name>
</gene>
<dbReference type="AlphaFoldDB" id="A0A6U4V1K2"/>
<sequence length="325" mass="35299">METAFTYAESSEARRQLQDERERGRAHAKRDSADGDERGDAASAHNQQRTMENFFEEPDAEDVESNTCCESPASSDPSPRGSLANEPQNLAMLLAKRYGFCTSPLGTVDKRTRSTSPAHQRRSFSPSSSRSPSPVRQRCSLVGQDLNTNMTSHGLARQCVLGCTALVVLASAGTLKPKLSRSVEISYSHSEYESLMRDSATRGVPIPDKRTSQHVYASESDQDLCPPLPSAPRGEMGSFYEALLRPDSKEGGETCIRLRGGKQAASEAEHDRHSYESLALRGGVTCQDCANAQVKRQASDGSMHILGGKTGSAGFRPKLSRTVDL</sequence>
<dbReference type="EMBL" id="HBFX01017608">
    <property type="protein sequence ID" value="CAD8956108.1"/>
    <property type="molecule type" value="Transcribed_RNA"/>
</dbReference>
<proteinExistence type="predicted"/>
<feature type="compositionally biased region" description="Acidic residues" evidence="1">
    <location>
        <begin position="54"/>
        <end position="64"/>
    </location>
</feature>
<reference evidence="2" key="1">
    <citation type="submission" date="2021-01" db="EMBL/GenBank/DDBJ databases">
        <authorList>
            <person name="Corre E."/>
            <person name="Pelletier E."/>
            <person name="Niang G."/>
            <person name="Scheremetjew M."/>
            <person name="Finn R."/>
            <person name="Kale V."/>
            <person name="Holt S."/>
            <person name="Cochrane G."/>
            <person name="Meng A."/>
            <person name="Brown T."/>
            <person name="Cohen L."/>
        </authorList>
    </citation>
    <scope>NUCLEOTIDE SEQUENCE</scope>
    <source>
        <strain evidence="2">CCMP441</strain>
        <strain evidence="3">CCMP644</strain>
    </source>
</reference>
<name>A0A6U4V1K2_HEMAN</name>
<evidence type="ECO:0000313" key="2">
    <source>
        <dbReference type="EMBL" id="CAD8740256.1"/>
    </source>
</evidence>
<organism evidence="2">
    <name type="scientific">Hemiselmis andersenii</name>
    <name type="common">Cryptophyte alga</name>
    <dbReference type="NCBI Taxonomy" id="464988"/>
    <lineage>
        <taxon>Eukaryota</taxon>
        <taxon>Cryptophyceae</taxon>
        <taxon>Cryptomonadales</taxon>
        <taxon>Hemiselmidaceae</taxon>
        <taxon>Hemiselmis</taxon>
    </lineage>
</organism>
<protein>
    <submittedName>
        <fullName evidence="2">Uncharacterized protein</fullName>
    </submittedName>
</protein>
<evidence type="ECO:0000313" key="3">
    <source>
        <dbReference type="EMBL" id="CAD8956108.1"/>
    </source>
</evidence>
<dbReference type="EMBL" id="HBFK01011207">
    <property type="protein sequence ID" value="CAD8740256.1"/>
    <property type="molecule type" value="Transcribed_RNA"/>
</dbReference>
<feature type="region of interest" description="Disordered" evidence="1">
    <location>
        <begin position="1"/>
        <end position="85"/>
    </location>
</feature>
<feature type="region of interest" description="Disordered" evidence="1">
    <location>
        <begin position="106"/>
        <end position="137"/>
    </location>
</feature>
<accession>A0A6U4V1K2</accession>